<dbReference type="PROSITE" id="PS50012">
    <property type="entry name" value="RCC1_3"/>
    <property type="match status" value="7"/>
</dbReference>
<evidence type="ECO:0000256" key="2">
    <source>
        <dbReference type="PROSITE-ProRule" id="PRU00235"/>
    </source>
</evidence>
<keyword evidence="1" id="KW-0677">Repeat</keyword>
<name>I0YXW7_COCSC</name>
<dbReference type="RefSeq" id="XP_005647780.1">
    <property type="nucleotide sequence ID" value="XM_005647723.1"/>
</dbReference>
<dbReference type="InterPro" id="IPR051625">
    <property type="entry name" value="Signaling_Regulatory_Domain"/>
</dbReference>
<dbReference type="Pfam" id="PF00415">
    <property type="entry name" value="RCC1"/>
    <property type="match status" value="1"/>
</dbReference>
<evidence type="ECO:0000256" key="1">
    <source>
        <dbReference type="ARBA" id="ARBA00022737"/>
    </source>
</evidence>
<feature type="region of interest" description="Disordered" evidence="3">
    <location>
        <begin position="409"/>
        <end position="434"/>
    </location>
</feature>
<dbReference type="InterPro" id="IPR058923">
    <property type="entry name" value="RCC1-like_dom"/>
</dbReference>
<gene>
    <name evidence="5" type="ORF">COCSUDRAFT_29203</name>
</gene>
<dbReference type="KEGG" id="csl:COCSUDRAFT_29203"/>
<dbReference type="InterPro" id="IPR000408">
    <property type="entry name" value="Reg_chr_condens"/>
</dbReference>
<evidence type="ECO:0000256" key="3">
    <source>
        <dbReference type="SAM" id="MobiDB-lite"/>
    </source>
</evidence>
<dbReference type="Pfam" id="PF25390">
    <property type="entry name" value="WD40_RLD"/>
    <property type="match status" value="1"/>
</dbReference>
<evidence type="ECO:0000313" key="5">
    <source>
        <dbReference type="EMBL" id="EIE23236.1"/>
    </source>
</evidence>
<dbReference type="Gene3D" id="2.130.10.30">
    <property type="entry name" value="Regulator of chromosome condensation 1/beta-lactamase-inhibitor protein II"/>
    <property type="match status" value="2"/>
</dbReference>
<dbReference type="PROSITE" id="PS00626">
    <property type="entry name" value="RCC1_2"/>
    <property type="match status" value="2"/>
</dbReference>
<feature type="repeat" description="RCC1" evidence="2">
    <location>
        <begin position="346"/>
        <end position="401"/>
    </location>
</feature>
<feature type="repeat" description="RCC1" evidence="2">
    <location>
        <begin position="33"/>
        <end position="84"/>
    </location>
</feature>
<protein>
    <submittedName>
        <fullName evidence="5">UVB-resistance 8</fullName>
    </submittedName>
</protein>
<proteinExistence type="predicted"/>
<comment type="caution">
    <text evidence="5">The sequence shown here is derived from an EMBL/GenBank/DDBJ whole genome shotgun (WGS) entry which is preliminary data.</text>
</comment>
<reference evidence="5 6" key="1">
    <citation type="journal article" date="2012" name="Genome Biol.">
        <title>The genome of the polar eukaryotic microalga coccomyxa subellipsoidea reveals traits of cold adaptation.</title>
        <authorList>
            <person name="Blanc G."/>
            <person name="Agarkova I."/>
            <person name="Grimwood J."/>
            <person name="Kuo A."/>
            <person name="Brueggeman A."/>
            <person name="Dunigan D."/>
            <person name="Gurnon J."/>
            <person name="Ladunga I."/>
            <person name="Lindquist E."/>
            <person name="Lucas S."/>
            <person name="Pangilinan J."/>
            <person name="Proschold T."/>
            <person name="Salamov A."/>
            <person name="Schmutz J."/>
            <person name="Weeks D."/>
            <person name="Yamada T."/>
            <person name="Claverie J.M."/>
            <person name="Grigoriev I."/>
            <person name="Van Etten J."/>
            <person name="Lomsadze A."/>
            <person name="Borodovsky M."/>
        </authorList>
    </citation>
    <scope>NUCLEOTIDE SEQUENCE [LARGE SCALE GENOMIC DNA]</scope>
    <source>
        <strain evidence="5 6">C-169</strain>
    </source>
</reference>
<dbReference type="Proteomes" id="UP000007264">
    <property type="component" value="Unassembled WGS sequence"/>
</dbReference>
<dbReference type="EMBL" id="AGSI01000008">
    <property type="protein sequence ID" value="EIE23236.1"/>
    <property type="molecule type" value="Genomic_DNA"/>
</dbReference>
<feature type="repeat" description="RCC1" evidence="2">
    <location>
        <begin position="190"/>
        <end position="241"/>
    </location>
</feature>
<dbReference type="PANTHER" id="PTHR22872">
    <property type="entry name" value="BTK-BINDING PROTEIN-RELATED"/>
    <property type="match status" value="1"/>
</dbReference>
<dbReference type="SUPFAM" id="SSF50985">
    <property type="entry name" value="RCC1/BLIP-II"/>
    <property type="match status" value="2"/>
</dbReference>
<dbReference type="AlphaFoldDB" id="I0YXW7"/>
<dbReference type="STRING" id="574566.I0YXW7"/>
<sequence>MGEATTFRSAVSDLRVTSVSCGSSHSLALLSNGIALSWGRGEDGQLGHGDAEERKKPRAIFHLMQASCSAVCSGAEYSVALSQPRNEVYSWGWGDFGRLGHGDCNDVFIPQPIRALAGRNIVKVACGDTHTLAVTDTGELFSFGRNQNGQLGLGTTSDAILPQPVESLRGQEVTSIACGGEHSLAATSAGDVFAWGWGRYGNLGVGPPEDRHLPSQVHGLEGVKVTSVACGWRHSIAADETGAVYTFGWSKYGQLGHGDCIDQLVPKAVESLKDSRIVLIAGGWRHTSAADDSGKLYSWGWNKFGQLGIGSNTDSNAPVPVQGLNTSPVKLLSCGWRHTFAVTEAGDVFSWGRGVNGQLGHNEPKDTNAPVRLAELSMGSIKLEDLGVSASPLTTYVPPADRYAVVPDHSDAAPENSHGIGTVPEMPAAKKARS</sequence>
<evidence type="ECO:0000313" key="6">
    <source>
        <dbReference type="Proteomes" id="UP000007264"/>
    </source>
</evidence>
<feature type="repeat" description="RCC1" evidence="2">
    <location>
        <begin position="294"/>
        <end position="345"/>
    </location>
</feature>
<evidence type="ECO:0000259" key="4">
    <source>
        <dbReference type="Pfam" id="PF25390"/>
    </source>
</evidence>
<keyword evidence="6" id="KW-1185">Reference proteome</keyword>
<feature type="repeat" description="RCC1" evidence="2">
    <location>
        <begin position="86"/>
        <end position="137"/>
    </location>
</feature>
<dbReference type="GeneID" id="17041224"/>
<dbReference type="PRINTS" id="PR00633">
    <property type="entry name" value="RCCNDNSATION"/>
</dbReference>
<dbReference type="eggNOG" id="KOG1426">
    <property type="taxonomic scope" value="Eukaryota"/>
</dbReference>
<feature type="repeat" description="RCC1" evidence="2">
    <location>
        <begin position="242"/>
        <end position="293"/>
    </location>
</feature>
<accession>I0YXW7</accession>
<feature type="repeat" description="RCC1" evidence="2">
    <location>
        <begin position="138"/>
        <end position="189"/>
    </location>
</feature>
<organism evidence="5 6">
    <name type="scientific">Coccomyxa subellipsoidea (strain C-169)</name>
    <name type="common">Green microalga</name>
    <dbReference type="NCBI Taxonomy" id="574566"/>
    <lineage>
        <taxon>Eukaryota</taxon>
        <taxon>Viridiplantae</taxon>
        <taxon>Chlorophyta</taxon>
        <taxon>core chlorophytes</taxon>
        <taxon>Trebouxiophyceae</taxon>
        <taxon>Trebouxiophyceae incertae sedis</taxon>
        <taxon>Coccomyxaceae</taxon>
        <taxon>Coccomyxa</taxon>
        <taxon>Coccomyxa subellipsoidea</taxon>
    </lineage>
</organism>
<dbReference type="InterPro" id="IPR009091">
    <property type="entry name" value="RCC1/BLIP-II"/>
</dbReference>
<feature type="domain" description="RCC1-like" evidence="4">
    <location>
        <begin position="116"/>
        <end position="376"/>
    </location>
</feature>
<dbReference type="OrthoDB" id="8068875at2759"/>